<proteinExistence type="predicted"/>
<keyword evidence="1" id="KW-0472">Membrane</keyword>
<keyword evidence="1" id="KW-1133">Transmembrane helix</keyword>
<organism evidence="2 3">
    <name type="scientific">Prunus persica</name>
    <name type="common">Peach</name>
    <name type="synonym">Amygdalus persica</name>
    <dbReference type="NCBI Taxonomy" id="3760"/>
    <lineage>
        <taxon>Eukaryota</taxon>
        <taxon>Viridiplantae</taxon>
        <taxon>Streptophyta</taxon>
        <taxon>Embryophyta</taxon>
        <taxon>Tracheophyta</taxon>
        <taxon>Spermatophyta</taxon>
        <taxon>Magnoliopsida</taxon>
        <taxon>eudicotyledons</taxon>
        <taxon>Gunneridae</taxon>
        <taxon>Pentapetalae</taxon>
        <taxon>rosids</taxon>
        <taxon>fabids</taxon>
        <taxon>Rosales</taxon>
        <taxon>Rosaceae</taxon>
        <taxon>Amygdaloideae</taxon>
        <taxon>Amygdaleae</taxon>
        <taxon>Prunus</taxon>
    </lineage>
</organism>
<dbReference type="Proteomes" id="UP000006882">
    <property type="component" value="Chromosome G3"/>
</dbReference>
<dbReference type="EMBL" id="CM007653">
    <property type="protein sequence ID" value="ONI15386.1"/>
    <property type="molecule type" value="Genomic_DNA"/>
</dbReference>
<keyword evidence="3" id="KW-1185">Reference proteome</keyword>
<name>A0A251PUY7_PRUPE</name>
<gene>
    <name evidence="2" type="ORF">PRUPE_3G041200</name>
</gene>
<feature type="transmembrane region" description="Helical" evidence="1">
    <location>
        <begin position="40"/>
        <end position="61"/>
    </location>
</feature>
<dbReference type="Gramene" id="ONI15386">
    <property type="protein sequence ID" value="ONI15386"/>
    <property type="gene ID" value="PRUPE_3G041200"/>
</dbReference>
<sequence>MSDLNLSSDSHMLIPHTAFFSMMFFISSLTQLVSLESSPIWLRFFLIVAELIMWESLLCFSKVSTKYFALRTTDLACSTHADSVLSSPSIVAPTE</sequence>
<evidence type="ECO:0000256" key="1">
    <source>
        <dbReference type="SAM" id="Phobius"/>
    </source>
</evidence>
<evidence type="ECO:0000313" key="3">
    <source>
        <dbReference type="Proteomes" id="UP000006882"/>
    </source>
</evidence>
<keyword evidence="1" id="KW-0812">Transmembrane</keyword>
<evidence type="ECO:0000313" key="2">
    <source>
        <dbReference type="EMBL" id="ONI15386.1"/>
    </source>
</evidence>
<dbReference type="AlphaFoldDB" id="A0A251PUY7"/>
<feature type="transmembrane region" description="Helical" evidence="1">
    <location>
        <begin position="12"/>
        <end position="34"/>
    </location>
</feature>
<protein>
    <submittedName>
        <fullName evidence="2">Uncharacterized protein</fullName>
    </submittedName>
</protein>
<reference evidence="2 3" key="1">
    <citation type="journal article" date="2013" name="Nat. Genet.">
        <title>The high-quality draft genome of peach (Prunus persica) identifies unique patterns of genetic diversity, domestication and genome evolution.</title>
        <authorList>
            <consortium name="International Peach Genome Initiative"/>
            <person name="Verde I."/>
            <person name="Abbott A.G."/>
            <person name="Scalabrin S."/>
            <person name="Jung S."/>
            <person name="Shu S."/>
            <person name="Marroni F."/>
            <person name="Zhebentyayeva T."/>
            <person name="Dettori M.T."/>
            <person name="Grimwood J."/>
            <person name="Cattonaro F."/>
            <person name="Zuccolo A."/>
            <person name="Rossini L."/>
            <person name="Jenkins J."/>
            <person name="Vendramin E."/>
            <person name="Meisel L.A."/>
            <person name="Decroocq V."/>
            <person name="Sosinski B."/>
            <person name="Prochnik S."/>
            <person name="Mitros T."/>
            <person name="Policriti A."/>
            <person name="Cipriani G."/>
            <person name="Dondini L."/>
            <person name="Ficklin S."/>
            <person name="Goodstein D.M."/>
            <person name="Xuan P."/>
            <person name="Del Fabbro C."/>
            <person name="Aramini V."/>
            <person name="Copetti D."/>
            <person name="Gonzalez S."/>
            <person name="Horner D.S."/>
            <person name="Falchi R."/>
            <person name="Lucas S."/>
            <person name="Mica E."/>
            <person name="Maldonado J."/>
            <person name="Lazzari B."/>
            <person name="Bielenberg D."/>
            <person name="Pirona R."/>
            <person name="Miculan M."/>
            <person name="Barakat A."/>
            <person name="Testolin R."/>
            <person name="Stella A."/>
            <person name="Tartarini S."/>
            <person name="Tonutti P."/>
            <person name="Arus P."/>
            <person name="Orellana A."/>
            <person name="Wells C."/>
            <person name="Main D."/>
            <person name="Vizzotto G."/>
            <person name="Silva H."/>
            <person name="Salamini F."/>
            <person name="Schmutz J."/>
            <person name="Morgante M."/>
            <person name="Rokhsar D.S."/>
        </authorList>
    </citation>
    <scope>NUCLEOTIDE SEQUENCE [LARGE SCALE GENOMIC DNA]</scope>
    <source>
        <strain evidence="3">cv. Nemared</strain>
    </source>
</reference>
<accession>A0A251PUY7</accession>